<dbReference type="Pfam" id="PF04536">
    <property type="entry name" value="TPM_phosphatase"/>
    <property type="match status" value="1"/>
</dbReference>
<dbReference type="Gene3D" id="3.10.310.50">
    <property type="match status" value="1"/>
</dbReference>
<gene>
    <name evidence="2" type="ORF">SAMN05216289_10470</name>
</gene>
<organism evidence="2 3">
    <name type="scientific">Dokdonella immobilis</name>
    <dbReference type="NCBI Taxonomy" id="578942"/>
    <lineage>
        <taxon>Bacteria</taxon>
        <taxon>Pseudomonadati</taxon>
        <taxon>Pseudomonadota</taxon>
        <taxon>Gammaproteobacteria</taxon>
        <taxon>Lysobacterales</taxon>
        <taxon>Rhodanobacteraceae</taxon>
        <taxon>Dokdonella</taxon>
    </lineage>
</organism>
<reference evidence="2 3" key="1">
    <citation type="submission" date="2016-10" db="EMBL/GenBank/DDBJ databases">
        <authorList>
            <person name="de Groot N.N."/>
        </authorList>
    </citation>
    <scope>NUCLEOTIDE SEQUENCE [LARGE SCALE GENOMIC DNA]</scope>
    <source>
        <strain evidence="2 3">CGMCC 1.7659</strain>
    </source>
</reference>
<dbReference type="OrthoDB" id="5683663at2"/>
<keyword evidence="3" id="KW-1185">Reference proteome</keyword>
<dbReference type="AlphaFoldDB" id="A0A1I4W7C4"/>
<dbReference type="PANTHER" id="PTHR30373:SF8">
    <property type="entry name" value="BLL7265 PROTEIN"/>
    <property type="match status" value="1"/>
</dbReference>
<evidence type="ECO:0000259" key="1">
    <source>
        <dbReference type="Pfam" id="PF04536"/>
    </source>
</evidence>
<protein>
    <submittedName>
        <fullName evidence="2">TLP18.3, Psb32 and MOLO-1 founding protein of phosphatase</fullName>
    </submittedName>
</protein>
<evidence type="ECO:0000313" key="3">
    <source>
        <dbReference type="Proteomes" id="UP000198575"/>
    </source>
</evidence>
<dbReference type="PANTHER" id="PTHR30373">
    <property type="entry name" value="UPF0603 PROTEIN YGCG"/>
    <property type="match status" value="1"/>
</dbReference>
<dbReference type="STRING" id="578942.SAMN05216289_10470"/>
<proteinExistence type="predicted"/>
<dbReference type="EMBL" id="FOVF01000004">
    <property type="protein sequence ID" value="SFN09624.1"/>
    <property type="molecule type" value="Genomic_DNA"/>
</dbReference>
<name>A0A1I4W7C4_9GAMM</name>
<dbReference type="RefSeq" id="WP_092405584.1">
    <property type="nucleotide sequence ID" value="NZ_FOVF01000004.1"/>
</dbReference>
<sequence>MNRWRRLAANALGAWWATERYFPESSFERIAARIAESETGHRGNIVFAIEARIGLKSVARGCTPRQRAEEVFAQLEVWNTAENAGILVYALLAERAIEIVADRGIARVVPDPQWSRICLDTAAAFARGEFLAGALTAVDALSGLLRQALPALPDIPRENDLIDRPVLL</sequence>
<evidence type="ECO:0000313" key="2">
    <source>
        <dbReference type="EMBL" id="SFN09624.1"/>
    </source>
</evidence>
<feature type="domain" description="TPM" evidence="1">
    <location>
        <begin position="24"/>
        <end position="142"/>
    </location>
</feature>
<dbReference type="InterPro" id="IPR007621">
    <property type="entry name" value="TPM_dom"/>
</dbReference>
<accession>A0A1I4W7C4</accession>
<dbReference type="Proteomes" id="UP000198575">
    <property type="component" value="Unassembled WGS sequence"/>
</dbReference>